<reference evidence="3 4" key="1">
    <citation type="submission" date="2020-03" db="EMBL/GenBank/DDBJ databases">
        <title>Identification of Halomonas strains.</title>
        <authorList>
            <person name="Xiao Z."/>
            <person name="Dong F."/>
            <person name="Wang Z."/>
            <person name="Zhao J.-Y."/>
        </authorList>
    </citation>
    <scope>NUCLEOTIDE SEQUENCE [LARGE SCALE GENOMIC DNA]</scope>
    <source>
        <strain evidence="3 4">DX6</strain>
    </source>
</reference>
<dbReference type="RefSeq" id="WP_167110362.1">
    <property type="nucleotide sequence ID" value="NZ_JAAQTO010000004.1"/>
</dbReference>
<evidence type="ECO:0000256" key="1">
    <source>
        <dbReference type="SAM" id="SignalP"/>
    </source>
</evidence>
<dbReference type="InterPro" id="IPR035940">
    <property type="entry name" value="CAP_sf"/>
</dbReference>
<dbReference type="Proteomes" id="UP001318321">
    <property type="component" value="Unassembled WGS sequence"/>
</dbReference>
<feature type="chain" id="PRO_5045657173" evidence="1">
    <location>
        <begin position="27"/>
        <end position="169"/>
    </location>
</feature>
<sequence length="169" mass="18537">MKLSIASLPAAFLTLGAAFHSVPSLAECEPNEEQREMLERVNQARSEARQCGDEEHEAAEPLEWNCRLTEAAKAHSRAMAEEEFFGHAGEDDEGVAARVNEAGYEWMAVGENIAAGQAEVEAVMQGWLDSPGHCSNIMSDEFTEMGAASVEAEASRYSPFWTQVFARPR</sequence>
<keyword evidence="4" id="KW-1185">Reference proteome</keyword>
<name>A0ABX0PLH1_9GAMM</name>
<dbReference type="Gene3D" id="3.40.33.10">
    <property type="entry name" value="CAP"/>
    <property type="match status" value="1"/>
</dbReference>
<dbReference type="InterPro" id="IPR014044">
    <property type="entry name" value="CAP_dom"/>
</dbReference>
<dbReference type="CDD" id="cd05379">
    <property type="entry name" value="CAP_bacterial"/>
    <property type="match status" value="1"/>
</dbReference>
<evidence type="ECO:0000313" key="3">
    <source>
        <dbReference type="EMBL" id="NIC04117.1"/>
    </source>
</evidence>
<organism evidence="3 4">
    <name type="scientific">Billgrantia bachuensis</name>
    <dbReference type="NCBI Taxonomy" id="2717286"/>
    <lineage>
        <taxon>Bacteria</taxon>
        <taxon>Pseudomonadati</taxon>
        <taxon>Pseudomonadota</taxon>
        <taxon>Gammaproteobacteria</taxon>
        <taxon>Oceanospirillales</taxon>
        <taxon>Halomonadaceae</taxon>
        <taxon>Billgrantia</taxon>
    </lineage>
</organism>
<comment type="caution">
    <text evidence="3">The sequence shown here is derived from an EMBL/GenBank/DDBJ whole genome shotgun (WGS) entry which is preliminary data.</text>
</comment>
<gene>
    <name evidence="3" type="ORF">HBJ55_01560</name>
</gene>
<feature type="signal peptide" evidence="1">
    <location>
        <begin position="1"/>
        <end position="26"/>
    </location>
</feature>
<evidence type="ECO:0000259" key="2">
    <source>
        <dbReference type="Pfam" id="PF00188"/>
    </source>
</evidence>
<dbReference type="Pfam" id="PF00188">
    <property type="entry name" value="CAP"/>
    <property type="match status" value="1"/>
</dbReference>
<dbReference type="PANTHER" id="PTHR31157:SF1">
    <property type="entry name" value="SCP DOMAIN-CONTAINING PROTEIN"/>
    <property type="match status" value="1"/>
</dbReference>
<proteinExistence type="predicted"/>
<dbReference type="SUPFAM" id="SSF55797">
    <property type="entry name" value="PR-1-like"/>
    <property type="match status" value="1"/>
</dbReference>
<dbReference type="PANTHER" id="PTHR31157">
    <property type="entry name" value="SCP DOMAIN-CONTAINING PROTEIN"/>
    <property type="match status" value="1"/>
</dbReference>
<keyword evidence="1" id="KW-0732">Signal</keyword>
<accession>A0ABX0PLH1</accession>
<feature type="domain" description="SCP" evidence="2">
    <location>
        <begin position="38"/>
        <end position="165"/>
    </location>
</feature>
<evidence type="ECO:0000313" key="4">
    <source>
        <dbReference type="Proteomes" id="UP001318321"/>
    </source>
</evidence>
<protein>
    <submittedName>
        <fullName evidence="3">CAP domain-containing protein</fullName>
    </submittedName>
</protein>
<dbReference type="EMBL" id="JAAQTO010000004">
    <property type="protein sequence ID" value="NIC04117.1"/>
    <property type="molecule type" value="Genomic_DNA"/>
</dbReference>